<dbReference type="PIRSF" id="PIRSF006621">
    <property type="entry name" value="Dus"/>
    <property type="match status" value="1"/>
</dbReference>
<evidence type="ECO:0000256" key="5">
    <source>
        <dbReference type="ARBA" id="ARBA00022643"/>
    </source>
</evidence>
<dbReference type="CDD" id="cd02801">
    <property type="entry name" value="DUS_like_FMN"/>
    <property type="match status" value="1"/>
</dbReference>
<sequence>MRIGAWSLDPPVFLAPMAGVSNRAFRVLARAEGARLCTTEMVSAKALVLGGARSFAIAELEPGEHPVAVQIAGSDPAVMAEAARLVERMGADIVDINMGCPVPKVVRNGDGSALLTDPAKAEAVARAVVEAVRIPVTVKMRAGWDGEHITAPEVAERLEAAGVQAVAVHARTREDRYAGPVNWEYIRRVKERVSIPVIGNGDVDSPAAALRVLEETGADGVMIGRAALGDPWIFRRLVHVWQHGMDPPPPDADERAAMARAHLDRLIALRGEGPAVREMRKHLAWYLRGVPGSSGLRARTATVSTRAEALELIEAWRERARDEAPVWN</sequence>
<evidence type="ECO:0000256" key="4">
    <source>
        <dbReference type="ARBA" id="ARBA00022630"/>
    </source>
</evidence>
<keyword evidence="9 12" id="KW-0560">Oxidoreductase</keyword>
<dbReference type="InterPro" id="IPR018517">
    <property type="entry name" value="tRNA_hU_synthase_CS"/>
</dbReference>
<evidence type="ECO:0000259" key="15">
    <source>
        <dbReference type="Pfam" id="PF01207"/>
    </source>
</evidence>
<keyword evidence="5 12" id="KW-0288">FMN</keyword>
<dbReference type="GO" id="GO:0050660">
    <property type="term" value="F:flavin adenine dinucleotide binding"/>
    <property type="evidence" value="ECO:0007669"/>
    <property type="project" value="InterPro"/>
</dbReference>
<dbReference type="InterPro" id="IPR004652">
    <property type="entry name" value="DusB-like"/>
</dbReference>
<comment type="similarity">
    <text evidence="12">Belongs to the dus family.</text>
</comment>
<evidence type="ECO:0000256" key="3">
    <source>
        <dbReference type="ARBA" id="ARBA00022555"/>
    </source>
</evidence>
<evidence type="ECO:0000256" key="1">
    <source>
        <dbReference type="ARBA" id="ARBA00001917"/>
    </source>
</evidence>
<dbReference type="SUPFAM" id="SSF51395">
    <property type="entry name" value="FMN-linked oxidoreductases"/>
    <property type="match status" value="1"/>
</dbReference>
<feature type="binding site" evidence="14">
    <location>
        <position position="70"/>
    </location>
    <ligand>
        <name>FMN</name>
        <dbReference type="ChEBI" id="CHEBI:58210"/>
    </ligand>
</feature>
<evidence type="ECO:0000256" key="14">
    <source>
        <dbReference type="PIRSR" id="PIRSR006621-2"/>
    </source>
</evidence>
<dbReference type="KEGG" id="hfv:R50_2515"/>
<dbReference type="AlphaFoldDB" id="A0A6F8ZJV0"/>
<evidence type="ECO:0000256" key="8">
    <source>
        <dbReference type="ARBA" id="ARBA00022884"/>
    </source>
</evidence>
<dbReference type="GO" id="GO:0017150">
    <property type="term" value="F:tRNA dihydrouridine synthase activity"/>
    <property type="evidence" value="ECO:0007669"/>
    <property type="project" value="InterPro"/>
</dbReference>
<reference evidence="16 17" key="1">
    <citation type="submission" date="2020-02" db="EMBL/GenBank/DDBJ databases">
        <authorList>
            <person name="Hogendoorn C."/>
        </authorList>
    </citation>
    <scope>NUCLEOTIDE SEQUENCE [LARGE SCALE GENOMIC DNA]</scope>
    <source>
        <strain evidence="16">R501</strain>
    </source>
</reference>
<evidence type="ECO:0000256" key="9">
    <source>
        <dbReference type="ARBA" id="ARBA00023002"/>
    </source>
</evidence>
<dbReference type="InterPro" id="IPR024036">
    <property type="entry name" value="tRNA-dHydroUridine_Synthase_C"/>
</dbReference>
<comment type="function">
    <text evidence="2 12">Catalyzes the synthesis of 5,6-dihydrouridine (D), a modified base found in the D-loop of most tRNAs, via the reduction of the C5-C6 double bond in target uridines.</text>
</comment>
<evidence type="ECO:0000256" key="11">
    <source>
        <dbReference type="ARBA" id="ARBA00048802"/>
    </source>
</evidence>
<dbReference type="InterPro" id="IPR001269">
    <property type="entry name" value="DUS_fam"/>
</dbReference>
<dbReference type="PROSITE" id="PS01136">
    <property type="entry name" value="UPF0034"/>
    <property type="match status" value="1"/>
</dbReference>
<dbReference type="GO" id="GO:0000049">
    <property type="term" value="F:tRNA binding"/>
    <property type="evidence" value="ECO:0007669"/>
    <property type="project" value="UniProtKB-KW"/>
</dbReference>
<dbReference type="InterPro" id="IPR035587">
    <property type="entry name" value="DUS-like_FMN-bd"/>
</dbReference>
<evidence type="ECO:0000256" key="13">
    <source>
        <dbReference type="PIRSR" id="PIRSR006621-1"/>
    </source>
</evidence>
<proteinExistence type="inferred from homology"/>
<keyword evidence="17" id="KW-1185">Reference proteome</keyword>
<feature type="binding site" evidence="14">
    <location>
        <begin position="16"/>
        <end position="18"/>
    </location>
    <ligand>
        <name>FMN</name>
        <dbReference type="ChEBI" id="CHEBI:58210"/>
    </ligand>
</feature>
<accession>A0A6F8ZJV0</accession>
<dbReference type="Pfam" id="PF01207">
    <property type="entry name" value="Dus"/>
    <property type="match status" value="1"/>
</dbReference>
<evidence type="ECO:0000256" key="7">
    <source>
        <dbReference type="ARBA" id="ARBA00022857"/>
    </source>
</evidence>
<feature type="domain" description="DUS-like FMN-binding" evidence="15">
    <location>
        <begin position="14"/>
        <end position="314"/>
    </location>
</feature>
<dbReference type="Proteomes" id="UP000503399">
    <property type="component" value="Chromosome"/>
</dbReference>
<dbReference type="EMBL" id="LR778114">
    <property type="protein sequence ID" value="CAB1130007.1"/>
    <property type="molecule type" value="Genomic_DNA"/>
</dbReference>
<dbReference type="InterPro" id="IPR013785">
    <property type="entry name" value="Aldolase_TIM"/>
</dbReference>
<feature type="binding site" evidence="14">
    <location>
        <begin position="224"/>
        <end position="225"/>
    </location>
    <ligand>
        <name>FMN</name>
        <dbReference type="ChEBI" id="CHEBI:58210"/>
    </ligand>
</feature>
<organism evidence="16 17">
    <name type="scientific">Candidatus Hydrogenisulfobacillus filiaventi</name>
    <dbReference type="NCBI Taxonomy" id="2707344"/>
    <lineage>
        <taxon>Bacteria</taxon>
        <taxon>Bacillati</taxon>
        <taxon>Bacillota</taxon>
        <taxon>Clostridia</taxon>
        <taxon>Eubacteriales</taxon>
        <taxon>Clostridiales Family XVII. Incertae Sedis</taxon>
        <taxon>Candidatus Hydrogenisulfobacillus</taxon>
    </lineage>
</organism>
<feature type="binding site" evidence="14">
    <location>
        <position position="169"/>
    </location>
    <ligand>
        <name>FMN</name>
        <dbReference type="ChEBI" id="CHEBI:58210"/>
    </ligand>
</feature>
<keyword evidence="3" id="KW-0820">tRNA-binding</keyword>
<evidence type="ECO:0000313" key="17">
    <source>
        <dbReference type="Proteomes" id="UP000503399"/>
    </source>
</evidence>
<evidence type="ECO:0000256" key="6">
    <source>
        <dbReference type="ARBA" id="ARBA00022694"/>
    </source>
</evidence>
<keyword evidence="8" id="KW-0694">RNA-binding</keyword>
<keyword evidence="6 12" id="KW-0819">tRNA processing</keyword>
<protein>
    <recommendedName>
        <fullName evidence="12">tRNA-dihydrouridine synthase</fullName>
        <ecNumber evidence="12">1.3.1.-</ecNumber>
    </recommendedName>
</protein>
<evidence type="ECO:0000256" key="12">
    <source>
        <dbReference type="PIRNR" id="PIRNR006621"/>
    </source>
</evidence>
<evidence type="ECO:0000313" key="16">
    <source>
        <dbReference type="EMBL" id="CAB1130007.1"/>
    </source>
</evidence>
<evidence type="ECO:0000256" key="2">
    <source>
        <dbReference type="ARBA" id="ARBA00002790"/>
    </source>
</evidence>
<comment type="catalytic activity">
    <reaction evidence="11">
        <text>a 5,6-dihydrouridine in tRNA + NAD(+) = a uridine in tRNA + NADH + H(+)</text>
        <dbReference type="Rhea" id="RHEA:54452"/>
        <dbReference type="Rhea" id="RHEA-COMP:13339"/>
        <dbReference type="Rhea" id="RHEA-COMP:13887"/>
        <dbReference type="ChEBI" id="CHEBI:15378"/>
        <dbReference type="ChEBI" id="CHEBI:57540"/>
        <dbReference type="ChEBI" id="CHEBI:57945"/>
        <dbReference type="ChEBI" id="CHEBI:65315"/>
        <dbReference type="ChEBI" id="CHEBI:74443"/>
    </reaction>
</comment>
<dbReference type="Gene3D" id="3.20.20.70">
    <property type="entry name" value="Aldolase class I"/>
    <property type="match status" value="1"/>
</dbReference>
<comment type="cofactor">
    <cofactor evidence="1 12 14">
        <name>FMN</name>
        <dbReference type="ChEBI" id="CHEBI:58210"/>
    </cofactor>
</comment>
<dbReference type="NCBIfam" id="TIGR00737">
    <property type="entry name" value="nifR3_yhdG"/>
    <property type="match status" value="1"/>
</dbReference>
<dbReference type="Gene3D" id="1.10.1200.80">
    <property type="entry name" value="Putative flavin oxidoreducatase, domain 2"/>
    <property type="match status" value="1"/>
</dbReference>
<dbReference type="EC" id="1.3.1.-" evidence="12"/>
<feature type="active site" description="Proton donor" evidence="13">
    <location>
        <position position="100"/>
    </location>
</feature>
<dbReference type="PANTHER" id="PTHR45846">
    <property type="entry name" value="TRNA-DIHYDROURIDINE(47) SYNTHASE [NAD(P)(+)]-LIKE"/>
    <property type="match status" value="1"/>
</dbReference>
<keyword evidence="14" id="KW-0547">Nucleotide-binding</keyword>
<dbReference type="PANTHER" id="PTHR45846:SF1">
    <property type="entry name" value="TRNA-DIHYDROURIDINE(47) SYNTHASE [NAD(P)(+)]-LIKE"/>
    <property type="match status" value="1"/>
</dbReference>
<gene>
    <name evidence="16" type="primary">dusB</name>
    <name evidence="16" type="ORF">R50_2515</name>
</gene>
<evidence type="ECO:0000256" key="10">
    <source>
        <dbReference type="ARBA" id="ARBA00048205"/>
    </source>
</evidence>
<name>A0A6F8ZJV0_9FIRM</name>
<feature type="binding site" evidence="14">
    <location>
        <position position="139"/>
    </location>
    <ligand>
        <name>FMN</name>
        <dbReference type="ChEBI" id="CHEBI:58210"/>
    </ligand>
</feature>
<keyword evidence="4 12" id="KW-0285">Flavoprotein</keyword>
<comment type="catalytic activity">
    <reaction evidence="10">
        <text>a 5,6-dihydrouridine in tRNA + NADP(+) = a uridine in tRNA + NADPH + H(+)</text>
        <dbReference type="Rhea" id="RHEA:23624"/>
        <dbReference type="Rhea" id="RHEA-COMP:13339"/>
        <dbReference type="Rhea" id="RHEA-COMP:13887"/>
        <dbReference type="ChEBI" id="CHEBI:15378"/>
        <dbReference type="ChEBI" id="CHEBI:57783"/>
        <dbReference type="ChEBI" id="CHEBI:58349"/>
        <dbReference type="ChEBI" id="CHEBI:65315"/>
        <dbReference type="ChEBI" id="CHEBI:74443"/>
    </reaction>
</comment>
<keyword evidence="7" id="KW-0521">NADP</keyword>